<gene>
    <name evidence="2" type="ORF">CBP31_10770</name>
</gene>
<feature type="transmembrane region" description="Helical" evidence="1">
    <location>
        <begin position="59"/>
        <end position="80"/>
    </location>
</feature>
<protein>
    <recommendedName>
        <fullName evidence="4">Metal-dependent hydrolase</fullName>
    </recommendedName>
</protein>
<feature type="transmembrane region" description="Helical" evidence="1">
    <location>
        <begin position="143"/>
        <end position="164"/>
    </location>
</feature>
<keyword evidence="1" id="KW-0812">Transmembrane</keyword>
<evidence type="ECO:0000313" key="3">
    <source>
        <dbReference type="Proteomes" id="UP000243937"/>
    </source>
</evidence>
<proteinExistence type="predicted"/>
<accession>A0A1Y0D7J7</accession>
<keyword evidence="1" id="KW-0472">Membrane</keyword>
<dbReference type="Pfam" id="PF04307">
    <property type="entry name" value="YdjM"/>
    <property type="match status" value="1"/>
</dbReference>
<sequence length="224" mass="24724">MADFKTHVQVASVVSGVMAGALAWTELVSLPEACLLWLTGSLGGIMPDIDSDTSRSIQIIFRLFGMLSGALMLLYGRQYLPLLDTLLLAAAAYFLVRYPFCWAFAKLTVHRASLHSLLANMVFAVAAVVLSHHLFHLSVEQSWLMGLFMFIGALIHLLLDEMYSIDLEGRRLKKSFGTALKVMQWPAHLPNLGLLALLWLGLWLAPSPAPLLVVLRQLLPLSLS</sequence>
<keyword evidence="1" id="KW-1133">Transmembrane helix</keyword>
<dbReference type="RefSeq" id="WP_087037185.1">
    <property type="nucleotide sequence ID" value="NZ_CP021377.1"/>
</dbReference>
<name>A0A1Y0D7J7_9GAMM</name>
<evidence type="ECO:0000313" key="2">
    <source>
        <dbReference type="EMBL" id="ART83045.1"/>
    </source>
</evidence>
<organism evidence="2 3">
    <name type="scientific">Oceanisphaera profunda</name>
    <dbReference type="NCBI Taxonomy" id="1416627"/>
    <lineage>
        <taxon>Bacteria</taxon>
        <taxon>Pseudomonadati</taxon>
        <taxon>Pseudomonadota</taxon>
        <taxon>Gammaproteobacteria</taxon>
        <taxon>Aeromonadales</taxon>
        <taxon>Aeromonadaceae</taxon>
        <taxon>Oceanisphaera</taxon>
    </lineage>
</organism>
<dbReference type="OrthoDB" id="5295350at2"/>
<keyword evidence="3" id="KW-1185">Reference proteome</keyword>
<dbReference type="AlphaFoldDB" id="A0A1Y0D7J7"/>
<feature type="transmembrane region" description="Helical" evidence="1">
    <location>
        <begin position="117"/>
        <end position="137"/>
    </location>
</feature>
<reference evidence="2 3" key="1">
    <citation type="journal article" date="2014" name="Int. J. Syst. Evol. Microbiol.">
        <title>Oceanisphaera profunda sp. nov., a marine bacterium isolated from deep-sea sediment, and emended description of the genus Oceanisphaera.</title>
        <authorList>
            <person name="Xu Z."/>
            <person name="Zhang X.Y."/>
            <person name="Su H.N."/>
            <person name="Yu Z.C."/>
            <person name="Liu C."/>
            <person name="Li H."/>
            <person name="Chen X.L."/>
            <person name="Song X.Y."/>
            <person name="Xie B.B."/>
            <person name="Qin Q.L."/>
            <person name="Zhou B.C."/>
            <person name="Shi M."/>
            <person name="Huang Y."/>
            <person name="Zhang Y.Z."/>
        </authorList>
    </citation>
    <scope>NUCLEOTIDE SEQUENCE [LARGE SCALE GENOMIC DNA]</scope>
    <source>
        <strain evidence="2 3">SM1222</strain>
    </source>
</reference>
<feature type="transmembrane region" description="Helical" evidence="1">
    <location>
        <begin position="185"/>
        <end position="205"/>
    </location>
</feature>
<dbReference type="EMBL" id="CP021377">
    <property type="protein sequence ID" value="ART83045.1"/>
    <property type="molecule type" value="Genomic_DNA"/>
</dbReference>
<dbReference type="InterPro" id="IPR007404">
    <property type="entry name" value="YdjM-like"/>
</dbReference>
<evidence type="ECO:0000256" key="1">
    <source>
        <dbReference type="SAM" id="Phobius"/>
    </source>
</evidence>
<evidence type="ECO:0008006" key="4">
    <source>
        <dbReference type="Google" id="ProtNLM"/>
    </source>
</evidence>
<feature type="transmembrane region" description="Helical" evidence="1">
    <location>
        <begin position="86"/>
        <end position="105"/>
    </location>
</feature>
<dbReference type="KEGG" id="opf:CBP31_10770"/>
<dbReference type="Proteomes" id="UP000243937">
    <property type="component" value="Chromosome"/>
</dbReference>